<feature type="domain" description="C2H2-type" evidence="9">
    <location>
        <begin position="359"/>
        <end position="388"/>
    </location>
</feature>
<evidence type="ECO:0000256" key="3">
    <source>
        <dbReference type="ARBA" id="ARBA00022737"/>
    </source>
</evidence>
<sequence>NVEWENWPKLKLLIHSLNDNARTRGSSSRSLCYPDNLTEENIDSCCMEAKKQNTNPQVFMGAGDLMAIEALMSLTKHQKTRNLRLRPPSPSSDCSDDELVPSGSPALLGSSFCMTPPYSPPHFEATNPSTAVKQQHSVGNIPEHPVVSQKFQCTSVIRHTADCLRGPCQAQQPSNEEGLCTEHDITVQNSYDGPNTRLSREKIATLQTFPDKCPNFQERAGQTQTSRLNPDDNSNKQLACSRIAPVNSPSLTVKSPFTSSESQQQHRLSSTITQVPLNQESKAPQPALPAQVFFVGGRVAEGPVMLLVPQASAPGVYIQQTLATPGGNKFVAIAPAPARTPSEQRSGPLQAEISRVRSHVCPHEDCGKTYFKSSHLKAHMRTHTGEKPFKCKWEGCERRFARSDELSRHRRTHTGEKRFACPICLSRFMRSDHLAKHTRRHLAARTAPYWTLGITQPAGFGTIKMSSSNSVRSETNKHTGIHNGSSFNLSEGS</sequence>
<dbReference type="PROSITE" id="PS00028">
    <property type="entry name" value="ZINC_FINGER_C2H2_1"/>
    <property type="match status" value="3"/>
</dbReference>
<dbReference type="AlphaFoldDB" id="A0A8S4BLS5"/>
<dbReference type="PANTHER" id="PTHR23235">
    <property type="entry name" value="KRUEPPEL-LIKE TRANSCRIPTION FACTOR"/>
    <property type="match status" value="1"/>
</dbReference>
<evidence type="ECO:0000313" key="11">
    <source>
        <dbReference type="Proteomes" id="UP000677803"/>
    </source>
</evidence>
<keyword evidence="6" id="KW-0539">Nucleus</keyword>
<dbReference type="Pfam" id="PF00096">
    <property type="entry name" value="zf-C2H2"/>
    <property type="match status" value="3"/>
</dbReference>
<keyword evidence="3" id="KW-0677">Repeat</keyword>
<dbReference type="Gene3D" id="3.30.160.60">
    <property type="entry name" value="Classic Zinc Finger"/>
    <property type="match status" value="3"/>
</dbReference>
<comment type="caution">
    <text evidence="10">The sequence shown here is derived from an EMBL/GenBank/DDBJ whole genome shotgun (WGS) entry which is preliminary data.</text>
</comment>
<evidence type="ECO:0000256" key="1">
    <source>
        <dbReference type="ARBA" id="ARBA00004123"/>
    </source>
</evidence>
<organism evidence="10 11">
    <name type="scientific">Menidia menidia</name>
    <name type="common">Atlantic silverside</name>
    <dbReference type="NCBI Taxonomy" id="238744"/>
    <lineage>
        <taxon>Eukaryota</taxon>
        <taxon>Metazoa</taxon>
        <taxon>Chordata</taxon>
        <taxon>Craniata</taxon>
        <taxon>Vertebrata</taxon>
        <taxon>Euteleostomi</taxon>
        <taxon>Actinopterygii</taxon>
        <taxon>Neopterygii</taxon>
        <taxon>Teleostei</taxon>
        <taxon>Neoteleostei</taxon>
        <taxon>Acanthomorphata</taxon>
        <taxon>Ovalentaria</taxon>
        <taxon>Atherinomorphae</taxon>
        <taxon>Atheriniformes</taxon>
        <taxon>Atherinopsidae</taxon>
        <taxon>Menidiinae</taxon>
        <taxon>Menidia</taxon>
    </lineage>
</organism>
<proteinExistence type="predicted"/>
<dbReference type="InterPro" id="IPR013087">
    <property type="entry name" value="Znf_C2H2_type"/>
</dbReference>
<keyword evidence="5" id="KW-0862">Zinc</keyword>
<keyword evidence="4 7" id="KW-0863">Zinc-finger</keyword>
<dbReference type="GO" id="GO:0005634">
    <property type="term" value="C:nucleus"/>
    <property type="evidence" value="ECO:0007669"/>
    <property type="project" value="UniProtKB-SubCell"/>
</dbReference>
<dbReference type="FunFam" id="3.30.160.60:FF:000926">
    <property type="entry name" value="Kruppel like factor 13"/>
    <property type="match status" value="1"/>
</dbReference>
<keyword evidence="2" id="KW-0479">Metal-binding</keyword>
<feature type="compositionally biased region" description="Polar residues" evidence="8">
    <location>
        <begin position="482"/>
        <end position="493"/>
    </location>
</feature>
<evidence type="ECO:0000256" key="7">
    <source>
        <dbReference type="PROSITE-ProRule" id="PRU00042"/>
    </source>
</evidence>
<evidence type="ECO:0000259" key="9">
    <source>
        <dbReference type="PROSITE" id="PS50157"/>
    </source>
</evidence>
<evidence type="ECO:0000256" key="6">
    <source>
        <dbReference type="ARBA" id="ARBA00023242"/>
    </source>
</evidence>
<dbReference type="GO" id="GO:0008270">
    <property type="term" value="F:zinc ion binding"/>
    <property type="evidence" value="ECO:0007669"/>
    <property type="project" value="UniProtKB-KW"/>
</dbReference>
<dbReference type="OrthoDB" id="4748970at2759"/>
<dbReference type="SUPFAM" id="SSF57667">
    <property type="entry name" value="beta-beta-alpha zinc fingers"/>
    <property type="match status" value="2"/>
</dbReference>
<feature type="region of interest" description="Disordered" evidence="8">
    <location>
        <begin position="78"/>
        <end position="99"/>
    </location>
</feature>
<feature type="region of interest" description="Disordered" evidence="8">
    <location>
        <begin position="465"/>
        <end position="493"/>
    </location>
</feature>
<keyword evidence="11" id="KW-1185">Reference proteome</keyword>
<dbReference type="PANTHER" id="PTHR23235:SF164">
    <property type="entry name" value="C2H2-TYPE DOMAIN-CONTAINING PROTEIN"/>
    <property type="match status" value="1"/>
</dbReference>
<feature type="region of interest" description="Disordered" evidence="8">
    <location>
        <begin position="251"/>
        <end position="270"/>
    </location>
</feature>
<evidence type="ECO:0000313" key="10">
    <source>
        <dbReference type="EMBL" id="CAG6016039.1"/>
    </source>
</evidence>
<dbReference type="InterPro" id="IPR036236">
    <property type="entry name" value="Znf_C2H2_sf"/>
</dbReference>
<evidence type="ECO:0000256" key="2">
    <source>
        <dbReference type="ARBA" id="ARBA00022723"/>
    </source>
</evidence>
<feature type="domain" description="C2H2-type" evidence="9">
    <location>
        <begin position="389"/>
        <end position="418"/>
    </location>
</feature>
<dbReference type="FunFam" id="3.30.160.60:FF:000072">
    <property type="entry name" value="zinc finger protein 143 isoform X1"/>
    <property type="match status" value="1"/>
</dbReference>
<feature type="region of interest" description="Disordered" evidence="8">
    <location>
        <begin position="212"/>
        <end position="236"/>
    </location>
</feature>
<name>A0A8S4BLS5_9TELE</name>
<dbReference type="PROSITE" id="PS50157">
    <property type="entry name" value="ZINC_FINGER_C2H2_2"/>
    <property type="match status" value="3"/>
</dbReference>
<dbReference type="Proteomes" id="UP000677803">
    <property type="component" value="Unassembled WGS sequence"/>
</dbReference>
<dbReference type="FunFam" id="3.30.160.60:FF:000018">
    <property type="entry name" value="Krueppel-like factor 15"/>
    <property type="match status" value="1"/>
</dbReference>
<comment type="subcellular location">
    <subcellularLocation>
        <location evidence="1">Nucleus</location>
    </subcellularLocation>
</comment>
<dbReference type="CDD" id="cd21572">
    <property type="entry name" value="KLF10_N"/>
    <property type="match status" value="1"/>
</dbReference>
<dbReference type="GO" id="GO:0000978">
    <property type="term" value="F:RNA polymerase II cis-regulatory region sequence-specific DNA binding"/>
    <property type="evidence" value="ECO:0007669"/>
    <property type="project" value="TreeGrafter"/>
</dbReference>
<evidence type="ECO:0000256" key="4">
    <source>
        <dbReference type="ARBA" id="ARBA00022771"/>
    </source>
</evidence>
<evidence type="ECO:0000256" key="5">
    <source>
        <dbReference type="ARBA" id="ARBA00022833"/>
    </source>
</evidence>
<accession>A0A8S4BLS5</accession>
<dbReference type="SMART" id="SM00355">
    <property type="entry name" value="ZnF_C2H2"/>
    <property type="match status" value="3"/>
</dbReference>
<feature type="non-terminal residue" evidence="10">
    <location>
        <position position="493"/>
    </location>
</feature>
<dbReference type="GO" id="GO:0000981">
    <property type="term" value="F:DNA-binding transcription factor activity, RNA polymerase II-specific"/>
    <property type="evidence" value="ECO:0007669"/>
    <property type="project" value="TreeGrafter"/>
</dbReference>
<feature type="domain" description="C2H2-type" evidence="9">
    <location>
        <begin position="419"/>
        <end position="446"/>
    </location>
</feature>
<dbReference type="EMBL" id="CAJRST010038888">
    <property type="protein sequence ID" value="CAG6016039.1"/>
    <property type="molecule type" value="Genomic_DNA"/>
</dbReference>
<protein>
    <submittedName>
        <fullName evidence="10">(Atlantic silverside) hypothetical protein</fullName>
    </submittedName>
</protein>
<gene>
    <name evidence="10" type="ORF">MMEN_LOCUS20001</name>
</gene>
<evidence type="ECO:0000256" key="8">
    <source>
        <dbReference type="SAM" id="MobiDB-lite"/>
    </source>
</evidence>
<reference evidence="10" key="1">
    <citation type="submission" date="2021-05" db="EMBL/GenBank/DDBJ databases">
        <authorList>
            <person name="Tigano A."/>
        </authorList>
    </citation>
    <scope>NUCLEOTIDE SEQUENCE</scope>
</reference>